<feature type="non-terminal residue" evidence="2">
    <location>
        <position position="40"/>
    </location>
</feature>
<reference evidence="2 3" key="1">
    <citation type="journal article" date="2018" name="Nat. Ecol. Evol.">
        <title>Shark genomes provide insights into elasmobranch evolution and the origin of vertebrates.</title>
        <authorList>
            <person name="Hara Y"/>
            <person name="Yamaguchi K"/>
            <person name="Onimaru K"/>
            <person name="Kadota M"/>
            <person name="Koyanagi M"/>
            <person name="Keeley SD"/>
            <person name="Tatsumi K"/>
            <person name="Tanaka K"/>
            <person name="Motone F"/>
            <person name="Kageyama Y"/>
            <person name="Nozu R"/>
            <person name="Adachi N"/>
            <person name="Nishimura O"/>
            <person name="Nakagawa R"/>
            <person name="Tanegashima C"/>
            <person name="Kiyatake I"/>
            <person name="Matsumoto R"/>
            <person name="Murakumo K"/>
            <person name="Nishida K"/>
            <person name="Terakita A"/>
            <person name="Kuratani S"/>
            <person name="Sato K"/>
            <person name="Hyodo S Kuraku.S."/>
        </authorList>
    </citation>
    <scope>NUCLEOTIDE SEQUENCE [LARGE SCALE GENOMIC DNA]</scope>
</reference>
<feature type="compositionally biased region" description="Basic and acidic residues" evidence="1">
    <location>
        <begin position="1"/>
        <end position="21"/>
    </location>
</feature>
<accession>A0A401RPC8</accession>
<proteinExistence type="predicted"/>
<keyword evidence="3" id="KW-1185">Reference proteome</keyword>
<organism evidence="2 3">
    <name type="scientific">Chiloscyllium punctatum</name>
    <name type="common">Brownbanded bambooshark</name>
    <name type="synonym">Hemiscyllium punctatum</name>
    <dbReference type="NCBI Taxonomy" id="137246"/>
    <lineage>
        <taxon>Eukaryota</taxon>
        <taxon>Metazoa</taxon>
        <taxon>Chordata</taxon>
        <taxon>Craniata</taxon>
        <taxon>Vertebrata</taxon>
        <taxon>Chondrichthyes</taxon>
        <taxon>Elasmobranchii</taxon>
        <taxon>Galeomorphii</taxon>
        <taxon>Galeoidea</taxon>
        <taxon>Orectolobiformes</taxon>
        <taxon>Hemiscylliidae</taxon>
        <taxon>Chiloscyllium</taxon>
    </lineage>
</organism>
<protein>
    <submittedName>
        <fullName evidence="2">Uncharacterized protein</fullName>
    </submittedName>
</protein>
<evidence type="ECO:0000256" key="1">
    <source>
        <dbReference type="SAM" id="MobiDB-lite"/>
    </source>
</evidence>
<feature type="region of interest" description="Disordered" evidence="1">
    <location>
        <begin position="1"/>
        <end position="40"/>
    </location>
</feature>
<dbReference type="Proteomes" id="UP000287033">
    <property type="component" value="Unassembled WGS sequence"/>
</dbReference>
<comment type="caution">
    <text evidence="2">The sequence shown here is derived from an EMBL/GenBank/DDBJ whole genome shotgun (WGS) entry which is preliminary data.</text>
</comment>
<evidence type="ECO:0000313" key="2">
    <source>
        <dbReference type="EMBL" id="GCC20009.1"/>
    </source>
</evidence>
<gene>
    <name evidence="2" type="ORF">chiPu_0018679</name>
</gene>
<evidence type="ECO:0000313" key="3">
    <source>
        <dbReference type="Proteomes" id="UP000287033"/>
    </source>
</evidence>
<feature type="compositionally biased region" description="Polar residues" evidence="1">
    <location>
        <begin position="22"/>
        <end position="31"/>
    </location>
</feature>
<name>A0A401RPC8_CHIPU</name>
<dbReference type="EMBL" id="BEZZ01001650">
    <property type="protein sequence ID" value="GCC20009.1"/>
    <property type="molecule type" value="Genomic_DNA"/>
</dbReference>
<dbReference type="AlphaFoldDB" id="A0A401RPC8"/>
<sequence>MEGLRALERDDFSDSKLKTNTESETLNSSGPESHRILNME</sequence>